<comment type="subcellular location">
    <subcellularLocation>
        <location evidence="1 7">Cell membrane</location>
        <topology evidence="1 7">Multi-pass membrane protein</topology>
    </subcellularLocation>
</comment>
<gene>
    <name evidence="8" type="ORF">N508_001478</name>
</gene>
<evidence type="ECO:0000313" key="9">
    <source>
        <dbReference type="Proteomes" id="UP000017429"/>
    </source>
</evidence>
<evidence type="ECO:0000256" key="7">
    <source>
        <dbReference type="RuleBase" id="RU362048"/>
    </source>
</evidence>
<dbReference type="RefSeq" id="WP_023275775.1">
    <property type="nucleotide sequence ID" value="NZ_CP097562.1"/>
</dbReference>
<organism evidence="8 9">
    <name type="scientific">Mucispirillum schaedleri ASF457</name>
    <dbReference type="NCBI Taxonomy" id="1379858"/>
    <lineage>
        <taxon>Bacteria</taxon>
        <taxon>Pseudomonadati</taxon>
        <taxon>Deferribacterota</taxon>
        <taxon>Deferribacteres</taxon>
        <taxon>Deferribacterales</taxon>
        <taxon>Mucispirillaceae</taxon>
        <taxon>Mucispirillum</taxon>
    </lineage>
</organism>
<evidence type="ECO:0000256" key="6">
    <source>
        <dbReference type="ARBA" id="ARBA00023136"/>
    </source>
</evidence>
<feature type="transmembrane region" description="Helical" evidence="7">
    <location>
        <begin position="151"/>
        <end position="169"/>
    </location>
</feature>
<comment type="caution">
    <text evidence="7">Lacks conserved residue(s) required for the propagation of feature annotation.</text>
</comment>
<dbReference type="Proteomes" id="UP000017429">
    <property type="component" value="Chromosome"/>
</dbReference>
<reference evidence="8" key="3">
    <citation type="submission" date="2022-06" db="EMBL/GenBank/DDBJ databases">
        <title>Resources to Facilitate Use of the Altered Schaedler Flora (ASF) Mouse Model to Study Microbiome Function.</title>
        <authorList>
            <person name="Proctor A."/>
            <person name="Parvinroo S."/>
            <person name="Richie T."/>
            <person name="Jia X."/>
            <person name="Lee S.T.M."/>
            <person name="Karp P.D."/>
            <person name="Paley S."/>
            <person name="Kostic A.D."/>
            <person name="Pierre J.F."/>
            <person name="Wannemuehler M.J."/>
            <person name="Phillips G.J."/>
        </authorList>
    </citation>
    <scope>NUCLEOTIDE SEQUENCE</scope>
    <source>
        <strain evidence="8">ASF457</strain>
    </source>
</reference>
<evidence type="ECO:0000256" key="3">
    <source>
        <dbReference type="ARBA" id="ARBA00022475"/>
    </source>
</evidence>
<dbReference type="GO" id="GO:0005886">
    <property type="term" value="C:plasma membrane"/>
    <property type="evidence" value="ECO:0007669"/>
    <property type="project" value="UniProtKB-SubCell"/>
</dbReference>
<reference evidence="8" key="2">
    <citation type="submission" date="2022-05" db="EMBL/GenBank/DDBJ databases">
        <authorList>
            <person name="Proctor A.L."/>
            <person name="Phillips G.J."/>
            <person name="Wannemuehler M.J."/>
        </authorList>
    </citation>
    <scope>NUCLEOTIDE SEQUENCE</scope>
    <source>
        <strain evidence="8">ASF457</strain>
    </source>
</reference>
<dbReference type="InterPro" id="IPR002771">
    <property type="entry name" value="Multi_antbiot-R_MarC"/>
</dbReference>
<dbReference type="eggNOG" id="COG2095">
    <property type="taxonomic scope" value="Bacteria"/>
</dbReference>
<name>V2RKQ2_9BACT</name>
<protein>
    <recommendedName>
        <fullName evidence="7">UPF0056 membrane protein</fullName>
    </recommendedName>
</protein>
<dbReference type="AlphaFoldDB" id="V2RKQ2"/>
<evidence type="ECO:0000256" key="4">
    <source>
        <dbReference type="ARBA" id="ARBA00022692"/>
    </source>
</evidence>
<dbReference type="KEGG" id="msch:N508_001478"/>
<keyword evidence="9" id="KW-1185">Reference proteome</keyword>
<dbReference type="OrthoDB" id="21094at2"/>
<evidence type="ECO:0000256" key="2">
    <source>
        <dbReference type="ARBA" id="ARBA00009784"/>
    </source>
</evidence>
<dbReference type="PANTHER" id="PTHR33508">
    <property type="entry name" value="UPF0056 MEMBRANE PROTEIN YHCE"/>
    <property type="match status" value="1"/>
</dbReference>
<keyword evidence="5 7" id="KW-1133">Transmembrane helix</keyword>
<feature type="transmembrane region" description="Helical" evidence="7">
    <location>
        <begin position="7"/>
        <end position="27"/>
    </location>
</feature>
<comment type="similarity">
    <text evidence="2 7">Belongs to the UPF0056 (MarC) family.</text>
</comment>
<evidence type="ECO:0000256" key="5">
    <source>
        <dbReference type="ARBA" id="ARBA00022989"/>
    </source>
</evidence>
<evidence type="ECO:0000313" key="8">
    <source>
        <dbReference type="EMBL" id="USF24392.1"/>
    </source>
</evidence>
<feature type="transmembrane region" description="Helical" evidence="7">
    <location>
        <begin position="122"/>
        <end position="144"/>
    </location>
</feature>
<reference evidence="8" key="1">
    <citation type="journal article" date="2014" name="Genome Announc.">
        <title>Draft genome sequences of the altered schaedler flora, a defined bacterial community from gnotobiotic mice.</title>
        <authorList>
            <person name="Wannemuehler M.J."/>
            <person name="Overstreet A.M."/>
            <person name="Ward D.V."/>
            <person name="Phillips G.J."/>
        </authorList>
    </citation>
    <scope>NUCLEOTIDE SEQUENCE</scope>
    <source>
        <strain evidence="8">ASF457</strain>
    </source>
</reference>
<sequence length="210" mass="23222">MFTNIESAIYAVFLAAIAIIAVMNPFGNLPQFISMTDGMPVKTRQHLFRNIIITAFVIVMIFLFAGPVVMEYMFRISLNELRIAGGIILVVMGIKNLLFPGTVKDFSQYQDMSEEELIRRSIIPMAFPMLIGPGTLSTLVVMAAEGGMKNTVAGIFAAFLFMSVLFYFTSFLERVLGKLVLFVTARIMQVFIVAMGVKMMLIGLGISPAH</sequence>
<feature type="transmembrane region" description="Helical" evidence="7">
    <location>
        <begin position="81"/>
        <end position="102"/>
    </location>
</feature>
<keyword evidence="4 7" id="KW-0812">Transmembrane</keyword>
<dbReference type="NCBIfam" id="TIGR00427">
    <property type="entry name" value="NAAT family transporter"/>
    <property type="match status" value="1"/>
</dbReference>
<proteinExistence type="inferred from homology"/>
<dbReference type="Pfam" id="PF01914">
    <property type="entry name" value="MarC"/>
    <property type="match status" value="1"/>
</dbReference>
<keyword evidence="3" id="KW-1003">Cell membrane</keyword>
<dbReference type="PANTHER" id="PTHR33508:SF1">
    <property type="entry name" value="UPF0056 MEMBRANE PROTEIN YHCE"/>
    <property type="match status" value="1"/>
</dbReference>
<evidence type="ECO:0000256" key="1">
    <source>
        <dbReference type="ARBA" id="ARBA00004651"/>
    </source>
</evidence>
<accession>V2RKQ2</accession>
<keyword evidence="6 7" id="KW-0472">Membrane</keyword>
<dbReference type="EMBL" id="CP097562">
    <property type="protein sequence ID" value="USF24392.1"/>
    <property type="molecule type" value="Genomic_DNA"/>
</dbReference>
<feature type="transmembrane region" description="Helical" evidence="7">
    <location>
        <begin position="47"/>
        <end position="69"/>
    </location>
</feature>